<name>A0ABX8VI31_9MYCO</name>
<dbReference type="RefSeq" id="WP_096309727.1">
    <property type="nucleotide sequence ID" value="NZ_BAAAVX010000004.1"/>
</dbReference>
<dbReference type="EMBL" id="CP080333">
    <property type="protein sequence ID" value="QYL17473.1"/>
    <property type="molecule type" value="Genomic_DNA"/>
</dbReference>
<sequence length="251" mass="27726">MMNASVLDFPDHKLYSLPETISWRDTDTGCTIVLAQPDSEPGLWNDYLQGALQSYEKHGVEAALDLDSFRDGRDTTLFYTALDDSGKMLGGLRAKGPYLRADESHAIVEWAGQPGQEAVRKMITDRLPFGVVEMKSAWVSDDPARSGELTRVFARTAFPTMSLLGAQFILATAAAHVLDRWSTSGGVVATKIPAAPYPSDRYRTKMMWWDRRTFANHAEPKQLAKIVKEMRMLADISDEFSGFGLLAGSGS</sequence>
<reference evidence="1 2" key="1">
    <citation type="submission" date="2021-07" db="EMBL/GenBank/DDBJ databases">
        <title>Whole genome sequencing of non-tuberculosis mycobacteria type-strains.</title>
        <authorList>
            <person name="Igarashi Y."/>
            <person name="Osugi A."/>
            <person name="Mitarai S."/>
        </authorList>
    </citation>
    <scope>NUCLEOTIDE SEQUENCE [LARGE SCALE GENOMIC DNA]</scope>
    <source>
        <strain evidence="1 2">JCM 16370</strain>
    </source>
</reference>
<protein>
    <submittedName>
        <fullName evidence="1">Uncharacterized protein</fullName>
    </submittedName>
</protein>
<dbReference type="Proteomes" id="UP000825367">
    <property type="component" value="Chromosome"/>
</dbReference>
<organism evidence="1 2">
    <name type="scientific">Mycolicibacterium pallens</name>
    <dbReference type="NCBI Taxonomy" id="370524"/>
    <lineage>
        <taxon>Bacteria</taxon>
        <taxon>Bacillati</taxon>
        <taxon>Actinomycetota</taxon>
        <taxon>Actinomycetes</taxon>
        <taxon>Mycobacteriales</taxon>
        <taxon>Mycobacteriaceae</taxon>
        <taxon>Mycolicibacterium</taxon>
    </lineage>
</organism>
<accession>A0ABX8VI31</accession>
<evidence type="ECO:0000313" key="2">
    <source>
        <dbReference type="Proteomes" id="UP000825367"/>
    </source>
</evidence>
<evidence type="ECO:0000313" key="1">
    <source>
        <dbReference type="EMBL" id="QYL17473.1"/>
    </source>
</evidence>
<keyword evidence="2" id="KW-1185">Reference proteome</keyword>
<proteinExistence type="predicted"/>
<gene>
    <name evidence="1" type="ORF">K0O64_02520</name>
</gene>